<evidence type="ECO:0000259" key="13">
    <source>
        <dbReference type="Pfam" id="PF10590"/>
    </source>
</evidence>
<dbReference type="SUPFAM" id="SSF50475">
    <property type="entry name" value="FMN-binding split barrel"/>
    <property type="match status" value="1"/>
</dbReference>
<evidence type="ECO:0000256" key="11">
    <source>
        <dbReference type="PIRSR" id="PIRSR000190-2"/>
    </source>
</evidence>
<comment type="pathway">
    <text evidence="1 9">Cofactor metabolism; pyridoxal 5'-phosphate salvage; pyridoxal 5'-phosphate from pyridoxamine 5'-phosphate: step 1/1.</text>
</comment>
<dbReference type="GO" id="GO:0010181">
    <property type="term" value="F:FMN binding"/>
    <property type="evidence" value="ECO:0007669"/>
    <property type="project" value="UniProtKB-UniRule"/>
</dbReference>
<evidence type="ECO:0000313" key="15">
    <source>
        <dbReference type="Proteomes" id="UP000190961"/>
    </source>
</evidence>
<keyword evidence="5 9" id="KW-0285">Flavoprotein</keyword>
<comment type="subunit">
    <text evidence="4 9">Homodimer.</text>
</comment>
<dbReference type="NCBIfam" id="NF004231">
    <property type="entry name" value="PRK05679.1"/>
    <property type="match status" value="1"/>
</dbReference>
<evidence type="ECO:0000256" key="6">
    <source>
        <dbReference type="ARBA" id="ARBA00022643"/>
    </source>
</evidence>
<dbReference type="Gene3D" id="2.30.110.10">
    <property type="entry name" value="Electron Transport, Fmn-binding Protein, Chain A"/>
    <property type="match status" value="1"/>
</dbReference>
<dbReference type="InterPro" id="IPR019576">
    <property type="entry name" value="Pyridoxamine_oxidase_dimer_C"/>
</dbReference>
<evidence type="ECO:0000256" key="10">
    <source>
        <dbReference type="PIRSR" id="PIRSR000190-1"/>
    </source>
</evidence>
<dbReference type="Proteomes" id="UP000190961">
    <property type="component" value="Unassembled WGS sequence"/>
</dbReference>
<comment type="catalytic activity">
    <reaction evidence="9">
        <text>pyridoxamine 5'-phosphate + O2 + H2O = pyridoxal 5'-phosphate + H2O2 + NH4(+)</text>
        <dbReference type="Rhea" id="RHEA:15817"/>
        <dbReference type="ChEBI" id="CHEBI:15377"/>
        <dbReference type="ChEBI" id="CHEBI:15379"/>
        <dbReference type="ChEBI" id="CHEBI:16240"/>
        <dbReference type="ChEBI" id="CHEBI:28938"/>
        <dbReference type="ChEBI" id="CHEBI:58451"/>
        <dbReference type="ChEBI" id="CHEBI:597326"/>
        <dbReference type="EC" id="1.4.3.5"/>
    </reaction>
</comment>
<dbReference type="InterPro" id="IPR012349">
    <property type="entry name" value="Split_barrel_FMN-bd"/>
</dbReference>
<reference evidence="14 15" key="1">
    <citation type="submission" date="2017-02" db="EMBL/GenBank/DDBJ databases">
        <authorList>
            <person name="Peterson S.W."/>
        </authorList>
    </citation>
    <scope>NUCLEOTIDE SEQUENCE [LARGE SCALE GENOMIC DNA]</scope>
    <source>
        <strain evidence="14 15">DSM 25262</strain>
    </source>
</reference>
<protein>
    <recommendedName>
        <fullName evidence="9">Pyridoxine/pyridoxamine 5'-phosphate oxidase</fullName>
        <ecNumber evidence="9">1.4.3.5</ecNumber>
    </recommendedName>
    <alternativeName>
        <fullName evidence="9">PNP/PMP oxidase</fullName>
        <shortName evidence="9">PNPOx</shortName>
    </alternativeName>
    <alternativeName>
        <fullName evidence="9">Pyridoxal 5'-phosphate synthase</fullName>
    </alternativeName>
</protein>
<dbReference type="PANTHER" id="PTHR10851:SF0">
    <property type="entry name" value="PYRIDOXINE-5'-PHOSPHATE OXIDASE"/>
    <property type="match status" value="1"/>
</dbReference>
<dbReference type="InterPro" id="IPR000659">
    <property type="entry name" value="Pyridox_Oxase"/>
</dbReference>
<keyword evidence="7 9" id="KW-0560">Oxidoreductase</keyword>
<feature type="binding site" evidence="9 10">
    <location>
        <position position="131"/>
    </location>
    <ligand>
        <name>substrate</name>
    </ligand>
</feature>
<organism evidence="14 15">
    <name type="scientific">Ohtaekwangia koreensis</name>
    <dbReference type="NCBI Taxonomy" id="688867"/>
    <lineage>
        <taxon>Bacteria</taxon>
        <taxon>Pseudomonadati</taxon>
        <taxon>Bacteroidota</taxon>
        <taxon>Cytophagia</taxon>
        <taxon>Cytophagales</taxon>
        <taxon>Fulvivirgaceae</taxon>
        <taxon>Ohtaekwangia</taxon>
    </lineage>
</organism>
<accession>A0A1T5M229</accession>
<feature type="binding site" evidence="9 11">
    <location>
        <position position="83"/>
    </location>
    <ligand>
        <name>FMN</name>
        <dbReference type="ChEBI" id="CHEBI:58210"/>
    </ligand>
</feature>
<feature type="binding site" evidence="9 11">
    <location>
        <begin position="140"/>
        <end position="141"/>
    </location>
    <ligand>
        <name>FMN</name>
        <dbReference type="ChEBI" id="CHEBI:58210"/>
    </ligand>
</feature>
<comment type="pathway">
    <text evidence="2 9">Cofactor metabolism; pyridoxal 5'-phosphate salvage; pyridoxal 5'-phosphate from pyridoxine 5'-phosphate: step 1/1.</text>
</comment>
<keyword evidence="6 9" id="KW-0288">FMN</keyword>
<dbReference type="RefSeq" id="WP_079688646.1">
    <property type="nucleotide sequence ID" value="NZ_FUZU01000003.1"/>
</dbReference>
<evidence type="ECO:0000256" key="2">
    <source>
        <dbReference type="ARBA" id="ARBA00005037"/>
    </source>
</evidence>
<evidence type="ECO:0000256" key="5">
    <source>
        <dbReference type="ARBA" id="ARBA00022630"/>
    </source>
</evidence>
<comment type="similarity">
    <text evidence="3 9">Belongs to the pyridoxamine 5'-phosphate oxidase family.</text>
</comment>
<dbReference type="PIRSF" id="PIRSF000190">
    <property type="entry name" value="Pyd_amn-ph_oxd"/>
    <property type="match status" value="1"/>
</dbReference>
<evidence type="ECO:0000256" key="3">
    <source>
        <dbReference type="ARBA" id="ARBA00007301"/>
    </source>
</evidence>
<dbReference type="InterPro" id="IPR019740">
    <property type="entry name" value="Pyridox_Oxase_CS"/>
</dbReference>
<dbReference type="FunFam" id="2.30.110.10:FF:000005">
    <property type="entry name" value="NAD(P)H-hydrate epimerase"/>
    <property type="match status" value="1"/>
</dbReference>
<dbReference type="NCBIfam" id="TIGR00558">
    <property type="entry name" value="pdxH"/>
    <property type="match status" value="1"/>
</dbReference>
<dbReference type="Pfam" id="PF01243">
    <property type="entry name" value="PNPOx_N"/>
    <property type="match status" value="1"/>
</dbReference>
<proteinExistence type="inferred from homology"/>
<sequence length="213" mass="24412">MLTISDLRKEYSKASLDITSVQSDPVKQFEKWFNEAVQAQVPEPNAMNLATINASGAPSSRIVLLKGIENSKLVFYTNYQSSKGKDLEKTPACALTFFWPELERQVRIEGIADRVDPERSEKYFQSRPRGSQIGAWSSPQSAVIKDRALLEDRVKQIEKKFEGNEILPKPHQWGGYEVDPILIEFWQGRPSRLHDRIQFTKVDGSWKIYRLAP</sequence>
<evidence type="ECO:0000256" key="7">
    <source>
        <dbReference type="ARBA" id="ARBA00023002"/>
    </source>
</evidence>
<dbReference type="UniPathway" id="UPA01068">
    <property type="reaction ID" value="UER00304"/>
</dbReference>
<comment type="caution">
    <text evidence="9">Lacks conserved residue(s) required for the propagation of feature annotation.</text>
</comment>
<dbReference type="PANTHER" id="PTHR10851">
    <property type="entry name" value="PYRIDOXINE-5-PHOSPHATE OXIDASE"/>
    <property type="match status" value="1"/>
</dbReference>
<comment type="cofactor">
    <cofactor evidence="9 11">
        <name>FMN</name>
        <dbReference type="ChEBI" id="CHEBI:58210"/>
    </cofactor>
    <text evidence="9 11">Binds 1 FMN per subunit.</text>
</comment>
<dbReference type="PROSITE" id="PS01064">
    <property type="entry name" value="PYRIDOX_OXIDASE"/>
    <property type="match status" value="1"/>
</dbReference>
<evidence type="ECO:0000313" key="14">
    <source>
        <dbReference type="EMBL" id="SKC82074.1"/>
    </source>
</evidence>
<dbReference type="InterPro" id="IPR011576">
    <property type="entry name" value="Pyridox_Oxase_N"/>
</dbReference>
<comment type="catalytic activity">
    <reaction evidence="9">
        <text>pyridoxine 5'-phosphate + O2 = pyridoxal 5'-phosphate + H2O2</text>
        <dbReference type="Rhea" id="RHEA:15149"/>
        <dbReference type="ChEBI" id="CHEBI:15379"/>
        <dbReference type="ChEBI" id="CHEBI:16240"/>
        <dbReference type="ChEBI" id="CHEBI:58589"/>
        <dbReference type="ChEBI" id="CHEBI:597326"/>
        <dbReference type="EC" id="1.4.3.5"/>
    </reaction>
</comment>
<gene>
    <name evidence="9" type="primary">pdxH</name>
    <name evidence="14" type="ORF">SAMN05660236_4085</name>
</gene>
<evidence type="ECO:0000256" key="4">
    <source>
        <dbReference type="ARBA" id="ARBA00011738"/>
    </source>
</evidence>
<comment type="function">
    <text evidence="9">Catalyzes the oxidation of either pyridoxine 5'-phosphate (PNP) or pyridoxamine 5'-phosphate (PMP) into pyridoxal 5'-phosphate (PLP).</text>
</comment>
<evidence type="ECO:0000256" key="1">
    <source>
        <dbReference type="ARBA" id="ARBA00004738"/>
    </source>
</evidence>
<feature type="domain" description="Pyridoxamine 5'-phosphate oxidase N-terminal" evidence="12">
    <location>
        <begin position="34"/>
        <end position="159"/>
    </location>
</feature>
<dbReference type="EMBL" id="FUZU01000003">
    <property type="protein sequence ID" value="SKC82074.1"/>
    <property type="molecule type" value="Genomic_DNA"/>
</dbReference>
<keyword evidence="15" id="KW-1185">Reference proteome</keyword>
<feature type="binding site" evidence="9 10">
    <location>
        <position position="66"/>
    </location>
    <ligand>
        <name>substrate</name>
    </ligand>
</feature>
<dbReference type="Pfam" id="PF10590">
    <property type="entry name" value="PNP_phzG_C"/>
    <property type="match status" value="1"/>
</dbReference>
<feature type="binding site" evidence="9 11">
    <location>
        <begin position="61"/>
        <end position="66"/>
    </location>
    <ligand>
        <name>FMN</name>
        <dbReference type="ChEBI" id="CHEBI:58210"/>
    </ligand>
</feature>
<feature type="binding site" evidence="9 10">
    <location>
        <begin position="192"/>
        <end position="194"/>
    </location>
    <ligand>
        <name>substrate</name>
    </ligand>
</feature>
<evidence type="ECO:0000256" key="8">
    <source>
        <dbReference type="ARBA" id="ARBA00023096"/>
    </source>
</evidence>
<dbReference type="GO" id="GO:0008615">
    <property type="term" value="P:pyridoxine biosynthetic process"/>
    <property type="evidence" value="ECO:0007669"/>
    <property type="project" value="UniProtKB-UniRule"/>
</dbReference>
<evidence type="ECO:0000256" key="9">
    <source>
        <dbReference type="HAMAP-Rule" id="MF_01629"/>
    </source>
</evidence>
<keyword evidence="8 9" id="KW-0664">Pyridoxine biosynthesis</keyword>
<dbReference type="GO" id="GO:0004733">
    <property type="term" value="F:pyridoxamine phosphate oxidase activity"/>
    <property type="evidence" value="ECO:0007669"/>
    <property type="project" value="UniProtKB-UniRule"/>
</dbReference>
<name>A0A1T5M229_9BACT</name>
<feature type="binding site" evidence="9 11">
    <location>
        <position position="186"/>
    </location>
    <ligand>
        <name>FMN</name>
        <dbReference type="ChEBI" id="CHEBI:58210"/>
    </ligand>
</feature>
<feature type="binding site" evidence="9 11">
    <location>
        <position position="105"/>
    </location>
    <ligand>
        <name>FMN</name>
        <dbReference type="ChEBI" id="CHEBI:58210"/>
    </ligand>
</feature>
<feature type="binding site" evidence="9 11">
    <location>
        <position position="196"/>
    </location>
    <ligand>
        <name>FMN</name>
        <dbReference type="ChEBI" id="CHEBI:58210"/>
    </ligand>
</feature>
<dbReference type="OrthoDB" id="9780392at2"/>
<feature type="domain" description="Pyridoxine 5'-phosphate oxidase dimerisation C-terminal" evidence="13">
    <location>
        <begin position="173"/>
        <end position="213"/>
    </location>
</feature>
<feature type="binding site" evidence="9 10">
    <location>
        <position position="127"/>
    </location>
    <ligand>
        <name>substrate</name>
    </ligand>
</feature>
<feature type="binding site" evidence="9 11">
    <location>
        <begin position="76"/>
        <end position="77"/>
    </location>
    <ligand>
        <name>FMN</name>
        <dbReference type="ChEBI" id="CHEBI:58210"/>
    </ligand>
</feature>
<evidence type="ECO:0000259" key="12">
    <source>
        <dbReference type="Pfam" id="PF01243"/>
    </source>
</evidence>
<dbReference type="HAMAP" id="MF_01629">
    <property type="entry name" value="PdxH"/>
    <property type="match status" value="1"/>
</dbReference>
<feature type="binding site" evidence="10">
    <location>
        <begin position="8"/>
        <end position="11"/>
    </location>
    <ligand>
        <name>substrate</name>
    </ligand>
</feature>
<feature type="binding site" evidence="9 10">
    <location>
        <position position="123"/>
    </location>
    <ligand>
        <name>substrate</name>
    </ligand>
</feature>
<dbReference type="AlphaFoldDB" id="A0A1T5M229"/>
<dbReference type="EC" id="1.4.3.5" evidence="9"/>
<dbReference type="STRING" id="688867.SAMN05660236_4085"/>